<dbReference type="GO" id="GO:0008168">
    <property type="term" value="F:methyltransferase activity"/>
    <property type="evidence" value="ECO:0007669"/>
    <property type="project" value="UniProtKB-KW"/>
</dbReference>
<comment type="caution">
    <text evidence="1">The sequence shown here is derived from an EMBL/GenBank/DDBJ whole genome shotgun (WGS) entry which is preliminary data.</text>
</comment>
<keyword evidence="2" id="KW-1185">Reference proteome</keyword>
<evidence type="ECO:0000313" key="2">
    <source>
        <dbReference type="Proteomes" id="UP001559623"/>
    </source>
</evidence>
<dbReference type="EMBL" id="JARVLH010000002">
    <property type="protein sequence ID" value="MEX5284863.1"/>
    <property type="molecule type" value="Genomic_DNA"/>
</dbReference>
<organism evidence="1 2">
    <name type="scientific">Selenomonas sputigena</name>
    <dbReference type="NCBI Taxonomy" id="69823"/>
    <lineage>
        <taxon>Bacteria</taxon>
        <taxon>Bacillati</taxon>
        <taxon>Bacillota</taxon>
        <taxon>Negativicutes</taxon>
        <taxon>Selenomonadales</taxon>
        <taxon>Selenomonadaceae</taxon>
        <taxon>Selenomonas</taxon>
    </lineage>
</organism>
<sequence length="450" mass="50381">MLTIVVPLTGGLEEARKCVDYLRLHYAGAAFERVVAYGGKEREAEHLLRLQPDIQLHAGKEKPLGALLNEAVQQTRGEQVLFVSPNYILLAPALQNMMQVLEKNEGAAMALPVFSPNMAGIFSTQVFEGELPYNDEASFGHFVTDLARRETKIASALLVRDCCALMKREAFISLGGFSSNYQTEMLLMADLSVRTWVMGLSCLVACGAYVHINPYAYPNAYGEDCERLFREHGLRLEYSFSVRRDLLDMMDFKKPELHVLEVGCACGATLLAVRDANPSAALFGIEFDEAPARIASRFAKVEALDVETLKKPEWHEMFDYIILGDVIEHLREPWQAMKNLAAFLKPGGAVVVSVPNVMHCSVFRMMLQGRWTYADAGILDRTHLRFFTLSEIAALLREAALEPEIIRAARVAESEEEALLIEHLTALLPQHIDPTELHAYQWKILARKKG</sequence>
<dbReference type="PANTHER" id="PTHR43861">
    <property type="entry name" value="TRANS-ACONITATE 2-METHYLTRANSFERASE-RELATED"/>
    <property type="match status" value="1"/>
</dbReference>
<dbReference type="Gene3D" id="3.90.550.10">
    <property type="entry name" value="Spore Coat Polysaccharide Biosynthesis Protein SpsA, Chain A"/>
    <property type="match status" value="1"/>
</dbReference>
<keyword evidence="1" id="KW-0808">Transferase</keyword>
<dbReference type="InterPro" id="IPR029044">
    <property type="entry name" value="Nucleotide-diphossugar_trans"/>
</dbReference>
<keyword evidence="1" id="KW-0489">Methyltransferase</keyword>
<dbReference type="GO" id="GO:0032259">
    <property type="term" value="P:methylation"/>
    <property type="evidence" value="ECO:0007669"/>
    <property type="project" value="UniProtKB-KW"/>
</dbReference>
<dbReference type="InterPro" id="IPR029063">
    <property type="entry name" value="SAM-dependent_MTases_sf"/>
</dbReference>
<evidence type="ECO:0000313" key="1">
    <source>
        <dbReference type="EMBL" id="MEX5284863.1"/>
    </source>
</evidence>
<reference evidence="1 2" key="1">
    <citation type="submission" date="2023-04" db="EMBL/GenBank/DDBJ databases">
        <title>Genome Sequence of Selenomonas sputigena ATCC 33150.</title>
        <authorList>
            <person name="Miller D.P."/>
            <person name="Anvari S."/>
            <person name="Polson S.W."/>
            <person name="Macdonald M."/>
            <person name="Mcdowell J.V."/>
        </authorList>
    </citation>
    <scope>NUCLEOTIDE SEQUENCE [LARGE SCALE GENOMIC DNA]</scope>
    <source>
        <strain evidence="1 2">ATCC 33150</strain>
    </source>
</reference>
<dbReference type="Pfam" id="PF13489">
    <property type="entry name" value="Methyltransf_23"/>
    <property type="match status" value="1"/>
</dbReference>
<protein>
    <submittedName>
        <fullName evidence="1">Bifunctional glycosyltransferase/class I SAM-dependent methyltransferase</fullName>
    </submittedName>
</protein>
<gene>
    <name evidence="1" type="ORF">QCO44_04280</name>
</gene>
<dbReference type="RefSeq" id="WP_368846583.1">
    <property type="nucleotide sequence ID" value="NZ_CP194411.1"/>
</dbReference>
<accession>A0ABV3X5T8</accession>
<dbReference type="Gene3D" id="3.40.50.150">
    <property type="entry name" value="Vaccinia Virus protein VP39"/>
    <property type="match status" value="1"/>
</dbReference>
<dbReference type="SUPFAM" id="SSF53448">
    <property type="entry name" value="Nucleotide-diphospho-sugar transferases"/>
    <property type="match status" value="1"/>
</dbReference>
<name>A0ABV3X5T8_9FIRM</name>
<dbReference type="SUPFAM" id="SSF53335">
    <property type="entry name" value="S-adenosyl-L-methionine-dependent methyltransferases"/>
    <property type="match status" value="1"/>
</dbReference>
<dbReference type="Proteomes" id="UP001559623">
    <property type="component" value="Unassembled WGS sequence"/>
</dbReference>
<dbReference type="CDD" id="cd02440">
    <property type="entry name" value="AdoMet_MTases"/>
    <property type="match status" value="1"/>
</dbReference>
<proteinExistence type="predicted"/>